<accession>A0AA51N814</accession>
<dbReference type="InterPro" id="IPR001680">
    <property type="entry name" value="WD40_rpt"/>
</dbReference>
<dbReference type="InterPro" id="IPR015943">
    <property type="entry name" value="WD40/YVTN_repeat-like_dom_sf"/>
</dbReference>
<dbReference type="PANTHER" id="PTHR19879:SF9">
    <property type="entry name" value="TRANSCRIPTION INITIATION FACTOR TFIID SUBUNIT 5"/>
    <property type="match status" value="1"/>
</dbReference>
<feature type="domain" description="Novel STAND NTPase 1" evidence="6">
    <location>
        <begin position="34"/>
        <end position="454"/>
    </location>
</feature>
<evidence type="ECO:0000256" key="2">
    <source>
        <dbReference type="ARBA" id="ARBA00022737"/>
    </source>
</evidence>
<evidence type="ECO:0000256" key="4">
    <source>
        <dbReference type="SAM" id="MobiDB-lite"/>
    </source>
</evidence>
<keyword evidence="5" id="KW-1133">Transmembrane helix</keyword>
<evidence type="ECO:0000256" key="1">
    <source>
        <dbReference type="ARBA" id="ARBA00022574"/>
    </source>
</evidence>
<evidence type="ECO:0000256" key="3">
    <source>
        <dbReference type="PROSITE-ProRule" id="PRU00221"/>
    </source>
</evidence>
<gene>
    <name evidence="7" type="ORF">QYS48_29620</name>
</gene>
<dbReference type="SUPFAM" id="SSF52540">
    <property type="entry name" value="P-loop containing nucleoside triphosphate hydrolases"/>
    <property type="match status" value="1"/>
</dbReference>
<dbReference type="PROSITE" id="PS00678">
    <property type="entry name" value="WD_REPEATS_1"/>
    <property type="match status" value="1"/>
</dbReference>
<dbReference type="InterPro" id="IPR027417">
    <property type="entry name" value="P-loop_NTPase"/>
</dbReference>
<keyword evidence="5" id="KW-0472">Membrane</keyword>
<evidence type="ECO:0000313" key="7">
    <source>
        <dbReference type="EMBL" id="WMN07708.1"/>
    </source>
</evidence>
<protein>
    <submittedName>
        <fullName evidence="7">High-affnity carbon uptake protein Hat/HatR</fullName>
    </submittedName>
</protein>
<evidence type="ECO:0000313" key="8">
    <source>
        <dbReference type="Proteomes" id="UP001244443"/>
    </source>
</evidence>
<proteinExistence type="predicted"/>
<feature type="repeat" description="WD" evidence="3">
    <location>
        <begin position="932"/>
        <end position="966"/>
    </location>
</feature>
<feature type="compositionally biased region" description="Basic and acidic residues" evidence="4">
    <location>
        <begin position="632"/>
        <end position="651"/>
    </location>
</feature>
<name>A0AA51N814_9BACT</name>
<dbReference type="InterPro" id="IPR011047">
    <property type="entry name" value="Quinoprotein_ADH-like_sf"/>
</dbReference>
<organism evidence="7 8">
    <name type="scientific">Marivirga arenosa</name>
    <dbReference type="NCBI Taxonomy" id="3059076"/>
    <lineage>
        <taxon>Bacteria</taxon>
        <taxon>Pseudomonadati</taxon>
        <taxon>Bacteroidota</taxon>
        <taxon>Cytophagia</taxon>
        <taxon>Cytophagales</taxon>
        <taxon>Marivirgaceae</taxon>
        <taxon>Marivirga</taxon>
    </lineage>
</organism>
<keyword evidence="8" id="KW-1185">Reference proteome</keyword>
<dbReference type="AlphaFoldDB" id="A0AA51N814"/>
<dbReference type="Pfam" id="PF20703">
    <property type="entry name" value="nSTAND1"/>
    <property type="match status" value="1"/>
</dbReference>
<keyword evidence="5" id="KW-0812">Transmembrane</keyword>
<keyword evidence="1 3" id="KW-0853">WD repeat</keyword>
<dbReference type="SUPFAM" id="SSF50998">
    <property type="entry name" value="Quinoprotein alcohol dehydrogenase-like"/>
    <property type="match status" value="1"/>
</dbReference>
<feature type="transmembrane region" description="Helical" evidence="5">
    <location>
        <begin position="521"/>
        <end position="542"/>
    </location>
</feature>
<sequence length="1055" mass="119285">MKAMQMWQEKAKMQEEKVSISSSKSTQYGKKNNPFPGLRPFKIEESHLFFGREGQSDEVLLKLSQHRFVGVIGPSGSGKSSFIYCGVLPILYGGFLTGRSTNWEVVVTRPGAAPIDNLAQSIYKADSKGKETSDEDAKIKQTIISSLLKSSSVGLVETIMQIKGDEEKNYLILVDQFEELFRFKDSSNMQSVNETLAFINLLMEAVNHADVPIYVAITMRSDFIGECSQFPELTRQINDSQYLIPQMTREQKRRAITGPVAVGNAEIAPRLTQQLLNDLGDNPDQLPILQHALMRTWDYWSHFRDYDHEPLDIKHYEAIGTMSEALSMHANEAYEELNEEQQRNCEFLFKAITEKRGGGSYGIRRPTQLHEIASIANTSEEKIIQVIEKFRDPSRSLLTPQFGVPLHSNSIIDISHESIMRIWSRLKNWVNDEADAVAMYKRLAQAADMFQQGKTSLWRPPDLQLALNWKEKHNPTLVWGQRYHPAYERTISFLEHSAEEYEIEQRAKELQQKRRLRTARLTALIMAGATVISVLFLIYAFYQQTVAERNERLAMEQKDIAEQQKELAEEQRLLAIQKEEEATEAKNDAEESADLAEQRRIQATQSAALAEERRIAAVKAEGEASEAAIAAREAEKQANQEKERAEQEKSRADQLRYLAIANAIAVKAPQLNDPQLKGLLAQQAYSFNKRYSNYNYDPEIYDGLYYALKDFGHALTNKIKGHNKSAKVVIGGITDDEFYSAGAQGSILKWTKNSSQWVADTVAPIRNRRVVKSMIFDEENNIMFAAGQFITESGESIIESYDLTQNRPDPKIIKGVSGAFVKMYLADDHIWVLDEGGTSIKKLVNGKSQKIYQSDIKINDFTVEENKDNIWLATENGDLVKINKAGEDAMIMFTNSAELSTITSKFNFIVIGDINGTVNLFTDYNFSAPNALTGHMGGIDELKVSDNGSALLSAAKDKTVRVWNLSEITQPPIVLSDHDDWVWSTDFSANNKWIFSASEDGLIKVWPYSTEIMGDKLCNELNRNMSQTEWATYIGSDLDYEKTCENLEKLTDASQ</sequence>
<dbReference type="Proteomes" id="UP001244443">
    <property type="component" value="Chromosome"/>
</dbReference>
<dbReference type="InterPro" id="IPR049052">
    <property type="entry name" value="nSTAND1"/>
</dbReference>
<dbReference type="RefSeq" id="WP_308357920.1">
    <property type="nucleotide sequence ID" value="NZ_CP129970.2"/>
</dbReference>
<dbReference type="Gene3D" id="3.40.50.300">
    <property type="entry name" value="P-loop containing nucleotide triphosphate hydrolases"/>
    <property type="match status" value="1"/>
</dbReference>
<evidence type="ECO:0000256" key="5">
    <source>
        <dbReference type="SAM" id="Phobius"/>
    </source>
</evidence>
<dbReference type="PROSITE" id="PS50294">
    <property type="entry name" value="WD_REPEATS_REGION"/>
    <property type="match status" value="2"/>
</dbReference>
<dbReference type="EMBL" id="CP129970">
    <property type="protein sequence ID" value="WMN07708.1"/>
    <property type="molecule type" value="Genomic_DNA"/>
</dbReference>
<dbReference type="PROSITE" id="PS50082">
    <property type="entry name" value="WD_REPEATS_2"/>
    <property type="match status" value="2"/>
</dbReference>
<dbReference type="InterPro" id="IPR019775">
    <property type="entry name" value="WD40_repeat_CS"/>
</dbReference>
<evidence type="ECO:0000259" key="6">
    <source>
        <dbReference type="Pfam" id="PF20703"/>
    </source>
</evidence>
<feature type="region of interest" description="Disordered" evidence="4">
    <location>
        <begin position="631"/>
        <end position="651"/>
    </location>
</feature>
<dbReference type="Pfam" id="PF00400">
    <property type="entry name" value="WD40"/>
    <property type="match status" value="2"/>
</dbReference>
<feature type="repeat" description="WD" evidence="3">
    <location>
        <begin position="975"/>
        <end position="1006"/>
    </location>
</feature>
<dbReference type="SMART" id="SM00320">
    <property type="entry name" value="WD40"/>
    <property type="match status" value="3"/>
</dbReference>
<dbReference type="PANTHER" id="PTHR19879">
    <property type="entry name" value="TRANSCRIPTION INITIATION FACTOR TFIID"/>
    <property type="match status" value="1"/>
</dbReference>
<keyword evidence="2" id="KW-0677">Repeat</keyword>
<reference evidence="7" key="1">
    <citation type="submission" date="2023-08" db="EMBL/GenBank/DDBJ databases">
        <title>Comparative genomics and taxonomic characterization of three novel marine species of genus Marivirga.</title>
        <authorList>
            <person name="Muhammad N."/>
            <person name="Kim S.-G."/>
        </authorList>
    </citation>
    <scope>NUCLEOTIDE SEQUENCE [LARGE SCALE GENOMIC DNA]</scope>
    <source>
        <strain evidence="7">ABR2-2</strain>
    </source>
</reference>
<dbReference type="Gene3D" id="2.130.10.10">
    <property type="entry name" value="YVTN repeat-like/Quinoprotein amine dehydrogenase"/>
    <property type="match status" value="1"/>
</dbReference>